<name>A0A1M6JMU3_REIAG</name>
<dbReference type="EMBL" id="FRAA01000001">
    <property type="protein sequence ID" value="SHJ48039.1"/>
    <property type="molecule type" value="Genomic_DNA"/>
</dbReference>
<evidence type="ECO:0000256" key="1">
    <source>
        <dbReference type="SAM" id="Phobius"/>
    </source>
</evidence>
<dbReference type="AlphaFoldDB" id="A0A1M6JMU3"/>
<feature type="transmembrane region" description="Helical" evidence="1">
    <location>
        <begin position="45"/>
        <end position="62"/>
    </location>
</feature>
<dbReference type="Proteomes" id="UP000184474">
    <property type="component" value="Unassembled WGS sequence"/>
</dbReference>
<evidence type="ECO:0000313" key="2">
    <source>
        <dbReference type="EMBL" id="SHJ48039.1"/>
    </source>
</evidence>
<feature type="transmembrane region" description="Helical" evidence="1">
    <location>
        <begin position="68"/>
        <end position="87"/>
    </location>
</feature>
<protein>
    <submittedName>
        <fullName evidence="2">Uncharacterized protein</fullName>
    </submittedName>
</protein>
<gene>
    <name evidence="2" type="ORF">SAMN04488028_101252</name>
</gene>
<dbReference type="STRING" id="156994.SAMN04488028_101252"/>
<organism evidence="2 3">
    <name type="scientific">Reichenbachiella agariperforans</name>
    <dbReference type="NCBI Taxonomy" id="156994"/>
    <lineage>
        <taxon>Bacteria</taxon>
        <taxon>Pseudomonadati</taxon>
        <taxon>Bacteroidota</taxon>
        <taxon>Cytophagia</taxon>
        <taxon>Cytophagales</taxon>
        <taxon>Reichenbachiellaceae</taxon>
        <taxon>Reichenbachiella</taxon>
    </lineage>
</organism>
<feature type="transmembrane region" description="Helical" evidence="1">
    <location>
        <begin position="6"/>
        <end position="24"/>
    </location>
</feature>
<keyword evidence="1" id="KW-0812">Transmembrane</keyword>
<reference evidence="3" key="1">
    <citation type="submission" date="2016-11" db="EMBL/GenBank/DDBJ databases">
        <authorList>
            <person name="Varghese N."/>
            <person name="Submissions S."/>
        </authorList>
    </citation>
    <scope>NUCLEOTIDE SEQUENCE [LARGE SCALE GENOMIC DNA]</scope>
    <source>
        <strain evidence="3">DSM 26134</strain>
    </source>
</reference>
<proteinExistence type="predicted"/>
<keyword evidence="1" id="KW-1133">Transmembrane helix</keyword>
<accession>A0A1M6JMU3</accession>
<dbReference type="RefSeq" id="WP_073118701.1">
    <property type="nucleotide sequence ID" value="NZ_FRAA01000001.1"/>
</dbReference>
<keyword evidence="1" id="KW-0472">Membrane</keyword>
<keyword evidence="3" id="KW-1185">Reference proteome</keyword>
<evidence type="ECO:0000313" key="3">
    <source>
        <dbReference type="Proteomes" id="UP000184474"/>
    </source>
</evidence>
<sequence>MVTLTVILVAIGFYFFYQTSERAYPSRTLRVERWMYMKQQPAKSLGAICLITAIFPAIAHWGAVAGVLFFLVTLMTVGSLIVLLTPLRIIGYRSLAVVALVSLLIEITF</sequence>